<dbReference type="RefSeq" id="WP_060425090.1">
    <property type="nucleotide sequence ID" value="NZ_CAMIRQ010000006.1"/>
</dbReference>
<dbReference type="EMBL" id="JAXABG010000004">
    <property type="protein sequence ID" value="MDX7082661.1"/>
    <property type="molecule type" value="Genomic_DNA"/>
</dbReference>
<name>A0ABD5IG97_SERMA</name>
<dbReference type="Pfam" id="PF06945">
    <property type="entry name" value="DUF1289"/>
    <property type="match status" value="1"/>
</dbReference>
<accession>A0ABD5IG97</accession>
<dbReference type="AlphaFoldDB" id="A0ABD5IG97"/>
<dbReference type="GeneID" id="98189824"/>
<reference evidence="1 2" key="1">
    <citation type="submission" date="2023-11" db="EMBL/GenBank/DDBJ databases">
        <title>Detection of rare carbapenemases in Enterobacterales - comparison of two colorimetric and two CIM-based carbapenemase assays.</title>
        <authorList>
            <person name="Schaffarczyk L."/>
            <person name="Noster J."/>
            <person name="Stelzer Y."/>
            <person name="Sattler J."/>
            <person name="Gatermann S."/>
            <person name="Hamprecht A."/>
        </authorList>
    </citation>
    <scope>NUCLEOTIDE SEQUENCE [LARGE SCALE GENOMIC DNA]</scope>
    <source>
        <strain evidence="1 2">CIM-Carb-136</strain>
    </source>
</reference>
<proteinExistence type="predicted"/>
<comment type="caution">
    <text evidence="1">The sequence shown here is derived from an EMBL/GenBank/DDBJ whole genome shotgun (WGS) entry which is preliminary data.</text>
</comment>
<dbReference type="PANTHER" id="PTHR35175">
    <property type="entry name" value="DUF1289 DOMAIN-CONTAINING PROTEIN"/>
    <property type="match status" value="1"/>
</dbReference>
<dbReference type="InterPro" id="IPR010710">
    <property type="entry name" value="DUF1289"/>
</dbReference>
<gene>
    <name evidence="1" type="ORF">SJ435_09700</name>
</gene>
<sequence length="67" mass="7734">MAGDNQQFQHGVRSPCVSLCRIDDETQRCRGCRRTRAEIAAWPTASDAEKRAIWRRLELRAAFKQNT</sequence>
<organism evidence="1 2">
    <name type="scientific">Serratia marcescens</name>
    <dbReference type="NCBI Taxonomy" id="615"/>
    <lineage>
        <taxon>Bacteria</taxon>
        <taxon>Pseudomonadati</taxon>
        <taxon>Pseudomonadota</taxon>
        <taxon>Gammaproteobacteria</taxon>
        <taxon>Enterobacterales</taxon>
        <taxon>Yersiniaceae</taxon>
        <taxon>Serratia</taxon>
    </lineage>
</organism>
<dbReference type="PANTHER" id="PTHR35175:SF2">
    <property type="entry name" value="DUF1289 DOMAIN-CONTAINING PROTEIN"/>
    <property type="match status" value="1"/>
</dbReference>
<dbReference type="Proteomes" id="UP001275057">
    <property type="component" value="Unassembled WGS sequence"/>
</dbReference>
<evidence type="ECO:0000313" key="1">
    <source>
        <dbReference type="EMBL" id="MDX7082661.1"/>
    </source>
</evidence>
<protein>
    <submittedName>
        <fullName evidence="1">DUF1289 domain-containing protein</fullName>
    </submittedName>
</protein>
<evidence type="ECO:0000313" key="2">
    <source>
        <dbReference type="Proteomes" id="UP001275057"/>
    </source>
</evidence>